<sequence>MTDQNALHQAIPELNNSNYLQWKIQTQAYLMEMHLVDCLTTNPETPLPDAAQQNELLKRQERKAGILIGIMVMLNCQRFLNVVNEGNPYNIWRTLARHSTSKADDNQGRIFLKFLALKHFDTLDQFIPDITQHIGKIALVGIMIGSPGDIKEDLIAEIIVRKLNENYFNTLEFLQNQCPLTISKVIDYLK</sequence>
<gene>
    <name evidence="1" type="ORF">O181_046495</name>
</gene>
<reference evidence="1" key="1">
    <citation type="submission" date="2021-03" db="EMBL/GenBank/DDBJ databases">
        <title>Draft genome sequence of rust myrtle Austropuccinia psidii MF-1, a brazilian biotype.</title>
        <authorList>
            <person name="Quecine M.C."/>
            <person name="Pachon D.M.R."/>
            <person name="Bonatelli M.L."/>
            <person name="Correr F.H."/>
            <person name="Franceschini L.M."/>
            <person name="Leite T.F."/>
            <person name="Margarido G.R.A."/>
            <person name="Almeida C.A."/>
            <person name="Ferrarezi J.A."/>
            <person name="Labate C.A."/>
        </authorList>
    </citation>
    <scope>NUCLEOTIDE SEQUENCE</scope>
    <source>
        <strain evidence="1">MF-1</strain>
    </source>
</reference>
<comment type="caution">
    <text evidence="1">The sequence shown here is derived from an EMBL/GenBank/DDBJ whole genome shotgun (WGS) entry which is preliminary data.</text>
</comment>
<accession>A0A9Q3DTG9</accession>
<name>A0A9Q3DTG9_9BASI</name>
<evidence type="ECO:0008006" key="3">
    <source>
        <dbReference type="Google" id="ProtNLM"/>
    </source>
</evidence>
<proteinExistence type="predicted"/>
<dbReference type="Proteomes" id="UP000765509">
    <property type="component" value="Unassembled WGS sequence"/>
</dbReference>
<dbReference type="EMBL" id="AVOT02019299">
    <property type="protein sequence ID" value="MBW0506780.1"/>
    <property type="molecule type" value="Genomic_DNA"/>
</dbReference>
<keyword evidence="2" id="KW-1185">Reference proteome</keyword>
<evidence type="ECO:0000313" key="2">
    <source>
        <dbReference type="Proteomes" id="UP000765509"/>
    </source>
</evidence>
<dbReference type="AlphaFoldDB" id="A0A9Q3DTG9"/>
<organism evidence="1 2">
    <name type="scientific">Austropuccinia psidii MF-1</name>
    <dbReference type="NCBI Taxonomy" id="1389203"/>
    <lineage>
        <taxon>Eukaryota</taxon>
        <taxon>Fungi</taxon>
        <taxon>Dikarya</taxon>
        <taxon>Basidiomycota</taxon>
        <taxon>Pucciniomycotina</taxon>
        <taxon>Pucciniomycetes</taxon>
        <taxon>Pucciniales</taxon>
        <taxon>Sphaerophragmiaceae</taxon>
        <taxon>Austropuccinia</taxon>
    </lineage>
</organism>
<protein>
    <recommendedName>
        <fullName evidence="3">DUF4219 domain-containing protein</fullName>
    </recommendedName>
</protein>
<evidence type="ECO:0000313" key="1">
    <source>
        <dbReference type="EMBL" id="MBW0506780.1"/>
    </source>
</evidence>